<dbReference type="AlphaFoldDB" id="A0A1V6W4T3"/>
<comment type="caution">
    <text evidence="2">The sequence shown here is derived from an EMBL/GenBank/DDBJ whole genome shotgun (WGS) entry which is preliminary data.</text>
</comment>
<feature type="non-terminal residue" evidence="2">
    <location>
        <position position="50"/>
    </location>
</feature>
<keyword evidence="3" id="KW-1185">Reference proteome</keyword>
<dbReference type="STRING" id="60175.A0A1V6W4T3"/>
<feature type="region of interest" description="Disordered" evidence="1">
    <location>
        <begin position="1"/>
        <end position="50"/>
    </location>
</feature>
<dbReference type="EMBL" id="MOOB01000388">
    <property type="protein sequence ID" value="OQE57783.1"/>
    <property type="molecule type" value="Genomic_DNA"/>
</dbReference>
<organism evidence="2 3">
    <name type="scientific">Penicillium nalgiovense</name>
    <dbReference type="NCBI Taxonomy" id="60175"/>
    <lineage>
        <taxon>Eukaryota</taxon>
        <taxon>Fungi</taxon>
        <taxon>Dikarya</taxon>
        <taxon>Ascomycota</taxon>
        <taxon>Pezizomycotina</taxon>
        <taxon>Eurotiomycetes</taxon>
        <taxon>Eurotiomycetidae</taxon>
        <taxon>Eurotiales</taxon>
        <taxon>Aspergillaceae</taxon>
        <taxon>Penicillium</taxon>
    </lineage>
</organism>
<name>A0A1V6W4T3_PENNA</name>
<evidence type="ECO:0000256" key="1">
    <source>
        <dbReference type="SAM" id="MobiDB-lite"/>
    </source>
</evidence>
<feature type="compositionally biased region" description="Polar residues" evidence="1">
    <location>
        <begin position="35"/>
        <end position="50"/>
    </location>
</feature>
<proteinExistence type="predicted"/>
<evidence type="ECO:0000313" key="3">
    <source>
        <dbReference type="Proteomes" id="UP000191691"/>
    </source>
</evidence>
<sequence>MVDSDRQPTKIKKGSGTGKRDTRIGSTRPKKSSGRQRTSFTTVRAQFSAL</sequence>
<dbReference type="Proteomes" id="UP000191691">
    <property type="component" value="Unassembled WGS sequence"/>
</dbReference>
<reference evidence="3" key="1">
    <citation type="journal article" date="2017" name="Nat. Microbiol.">
        <title>Global analysis of biosynthetic gene clusters reveals vast potential of secondary metabolite production in Penicillium species.</title>
        <authorList>
            <person name="Nielsen J.C."/>
            <person name="Grijseels S."/>
            <person name="Prigent S."/>
            <person name="Ji B."/>
            <person name="Dainat J."/>
            <person name="Nielsen K.F."/>
            <person name="Frisvad J.C."/>
            <person name="Workman M."/>
            <person name="Nielsen J."/>
        </authorList>
    </citation>
    <scope>NUCLEOTIDE SEQUENCE [LARGE SCALE GENOMIC DNA]</scope>
    <source>
        <strain evidence="3">IBT 13039</strain>
    </source>
</reference>
<protein>
    <submittedName>
        <fullName evidence="2">Uncharacterized protein</fullName>
    </submittedName>
</protein>
<evidence type="ECO:0000313" key="2">
    <source>
        <dbReference type="EMBL" id="OQE57783.1"/>
    </source>
</evidence>
<gene>
    <name evidence="2" type="ORF">PENNAL_c0388G05389</name>
</gene>
<accession>A0A1V6W4T3</accession>